<dbReference type="PANTHER" id="PTHR12169">
    <property type="entry name" value="ATPASE N2B"/>
    <property type="match status" value="1"/>
</dbReference>
<dbReference type="VEuPathDB" id="TriTrypDB:TRSC58_04963"/>
<dbReference type="NCBIfam" id="NF040713">
    <property type="entry name" value="ZapE"/>
    <property type="match status" value="1"/>
</dbReference>
<dbReference type="GO" id="GO:0016887">
    <property type="term" value="F:ATP hydrolysis activity"/>
    <property type="evidence" value="ECO:0007669"/>
    <property type="project" value="InterPro"/>
</dbReference>
<sequence>MRCSRVARNMWRAHVSSRQTVTEMYDALVQKGTLRHDPRQREMAQACTPLLKYIHSLEETGLATSGPASLDHTAAGITDVINEKLQRLRSWARRHVVLDRVTRDVGVHWPENMGVERKTGIYMWGSIGIGKTVILDLFELSETPGWRKRRTHLHSFMSDIVIRLHRAEVTAPKGQKVSPINCVVEDVLRESPILCLDEFQTFDVTHAALLASFFSRALPRGLILFTTSNRPPHELAHISAACEHFFPLLWRHCDVVHCGDINDYRENASCSYHHLIFLYPNTKGNAKQLIQRVERGFTGNRAWEQDSSIWLYGRELVVPLHCGGVALFDFAHICGFLGPPDFQCIAKSFHTVIILNVPHVAAVSKNAAQQFVILVDELYQHNVKLLFTSEVPWERLVDAGTSAVGGSGADLCYSEGEDERSGYAAHYEFRNAEEVLSFHRIASRLKEMGCKHYLLRDHSQFLISDYNLAVLVE</sequence>
<dbReference type="GO" id="GO:0005739">
    <property type="term" value="C:mitochondrion"/>
    <property type="evidence" value="ECO:0007669"/>
    <property type="project" value="TreeGrafter"/>
</dbReference>
<dbReference type="Pfam" id="PF03969">
    <property type="entry name" value="AFG1_ATPase"/>
    <property type="match status" value="1"/>
</dbReference>
<gene>
    <name evidence="4" type="ORF">TRSC58_04963</name>
</gene>
<dbReference type="OrthoDB" id="548867at2759"/>
<reference evidence="4 5" key="1">
    <citation type="submission" date="2013-07" db="EMBL/GenBank/DDBJ databases">
        <authorList>
            <person name="Stoco P.H."/>
            <person name="Wagner G."/>
            <person name="Gerber A."/>
            <person name="Zaha A."/>
            <person name="Thompson C."/>
            <person name="Bartholomeu D.C."/>
            <person name="Luckemeyer D.D."/>
            <person name="Bahia D."/>
            <person name="Loreto E."/>
            <person name="Prestes E.B."/>
            <person name="Lima F.M."/>
            <person name="Rodrigues-Luiz G."/>
            <person name="Vallejo G.A."/>
            <person name="Filho J.F."/>
            <person name="Monteiro K.M."/>
            <person name="Tyler K.M."/>
            <person name="de Almeida L.G."/>
            <person name="Ortiz M.F."/>
            <person name="Siervo M.A."/>
            <person name="de Moraes M.H."/>
            <person name="Cunha O.L."/>
            <person name="Mendonca-Neto R."/>
            <person name="Silva R."/>
            <person name="Teixeira S.M."/>
            <person name="Murta S.M."/>
            <person name="Sincero T.C."/>
            <person name="Mendes T.A."/>
            <person name="Urmenyi T.P."/>
            <person name="Silva V.G."/>
            <person name="da Rocha W.D."/>
            <person name="Andersson B."/>
            <person name="Romanha A.J."/>
            <person name="Steindel M."/>
            <person name="de Vasconcelos A.T."/>
            <person name="Grisard E.C."/>
        </authorList>
    </citation>
    <scope>NUCLEOTIDE SEQUENCE [LARGE SCALE GENOMIC DNA]</scope>
    <source>
        <strain evidence="4 5">SC58</strain>
    </source>
</reference>
<dbReference type="EMBL" id="AUPL01004963">
    <property type="protein sequence ID" value="ESL07349.1"/>
    <property type="molecule type" value="Genomic_DNA"/>
</dbReference>
<evidence type="ECO:0000313" key="4">
    <source>
        <dbReference type="EMBL" id="ESL07349.1"/>
    </source>
</evidence>
<keyword evidence="3" id="KW-0067">ATP-binding</keyword>
<comment type="similarity">
    <text evidence="1">Belongs to the AFG1 ATPase family.</text>
</comment>
<evidence type="ECO:0000256" key="3">
    <source>
        <dbReference type="ARBA" id="ARBA00022840"/>
    </source>
</evidence>
<proteinExistence type="inferred from homology"/>
<evidence type="ECO:0000313" key="5">
    <source>
        <dbReference type="Proteomes" id="UP000031737"/>
    </source>
</evidence>
<evidence type="ECO:0000256" key="2">
    <source>
        <dbReference type="ARBA" id="ARBA00022741"/>
    </source>
</evidence>
<dbReference type="InterPro" id="IPR005654">
    <property type="entry name" value="ATPase_AFG1-like"/>
</dbReference>
<dbReference type="SUPFAM" id="SSF52540">
    <property type="entry name" value="P-loop containing nucleoside triphosphate hydrolases"/>
    <property type="match status" value="1"/>
</dbReference>
<dbReference type="Gene3D" id="3.40.50.300">
    <property type="entry name" value="P-loop containing nucleotide triphosphate hydrolases"/>
    <property type="match status" value="1"/>
</dbReference>
<name>A0A061IXE2_TRYRA</name>
<dbReference type="AlphaFoldDB" id="A0A061IXE2"/>
<organism evidence="4 5">
    <name type="scientific">Trypanosoma rangeli SC58</name>
    <dbReference type="NCBI Taxonomy" id="429131"/>
    <lineage>
        <taxon>Eukaryota</taxon>
        <taxon>Discoba</taxon>
        <taxon>Euglenozoa</taxon>
        <taxon>Kinetoplastea</taxon>
        <taxon>Metakinetoplastina</taxon>
        <taxon>Trypanosomatida</taxon>
        <taxon>Trypanosomatidae</taxon>
        <taxon>Trypanosoma</taxon>
        <taxon>Herpetosoma</taxon>
    </lineage>
</organism>
<dbReference type="PANTHER" id="PTHR12169:SF28">
    <property type="entry name" value="PUTATIVE-RELATED"/>
    <property type="match status" value="1"/>
</dbReference>
<keyword evidence="5" id="KW-1185">Reference proteome</keyword>
<keyword evidence="2" id="KW-0547">Nucleotide-binding</keyword>
<comment type="caution">
    <text evidence="4">The sequence shown here is derived from an EMBL/GenBank/DDBJ whole genome shotgun (WGS) entry which is preliminary data.</text>
</comment>
<protein>
    <recommendedName>
        <fullName evidence="6">ATPase</fullName>
    </recommendedName>
</protein>
<evidence type="ECO:0000256" key="1">
    <source>
        <dbReference type="ARBA" id="ARBA00010322"/>
    </source>
</evidence>
<accession>A0A061IXE2</accession>
<dbReference type="GO" id="GO:0005524">
    <property type="term" value="F:ATP binding"/>
    <property type="evidence" value="ECO:0007669"/>
    <property type="project" value="UniProtKB-KW"/>
</dbReference>
<dbReference type="InterPro" id="IPR027417">
    <property type="entry name" value="P-loop_NTPase"/>
</dbReference>
<dbReference type="Proteomes" id="UP000031737">
    <property type="component" value="Unassembled WGS sequence"/>
</dbReference>
<evidence type="ECO:0008006" key="6">
    <source>
        <dbReference type="Google" id="ProtNLM"/>
    </source>
</evidence>